<dbReference type="Proteomes" id="UP001239111">
    <property type="component" value="Chromosome 4"/>
</dbReference>
<keyword evidence="2" id="KW-1185">Reference proteome</keyword>
<comment type="caution">
    <text evidence="1">The sequence shown here is derived from an EMBL/GenBank/DDBJ whole genome shotgun (WGS) entry which is preliminary data.</text>
</comment>
<evidence type="ECO:0000313" key="2">
    <source>
        <dbReference type="Proteomes" id="UP001239111"/>
    </source>
</evidence>
<sequence>MSGDPSIVTLDSIGAASWQDGGVEMIENRNCQPGELLSTEPESQTIVTEVPRQPEEPSQFQTRIALGEASGAFSCSRESAITDEVQRVINEIIRLHYESQNRGALTE</sequence>
<protein>
    <submittedName>
        <fullName evidence="1">Uncharacterized protein</fullName>
    </submittedName>
</protein>
<proteinExistence type="predicted"/>
<reference evidence="1" key="1">
    <citation type="submission" date="2023-04" db="EMBL/GenBank/DDBJ databases">
        <title>A chromosome-level genome assembly of the parasitoid wasp Eretmocerus hayati.</title>
        <authorList>
            <person name="Zhong Y."/>
            <person name="Liu S."/>
            <person name="Liu Y."/>
        </authorList>
    </citation>
    <scope>NUCLEOTIDE SEQUENCE</scope>
    <source>
        <strain evidence="1">ZJU_SS_LIU_2023</strain>
    </source>
</reference>
<accession>A0ACC2N008</accession>
<name>A0ACC2N008_9HYME</name>
<evidence type="ECO:0000313" key="1">
    <source>
        <dbReference type="EMBL" id="KAJ8664304.1"/>
    </source>
</evidence>
<organism evidence="1 2">
    <name type="scientific">Eretmocerus hayati</name>
    <dbReference type="NCBI Taxonomy" id="131215"/>
    <lineage>
        <taxon>Eukaryota</taxon>
        <taxon>Metazoa</taxon>
        <taxon>Ecdysozoa</taxon>
        <taxon>Arthropoda</taxon>
        <taxon>Hexapoda</taxon>
        <taxon>Insecta</taxon>
        <taxon>Pterygota</taxon>
        <taxon>Neoptera</taxon>
        <taxon>Endopterygota</taxon>
        <taxon>Hymenoptera</taxon>
        <taxon>Apocrita</taxon>
        <taxon>Proctotrupomorpha</taxon>
        <taxon>Chalcidoidea</taxon>
        <taxon>Aphelinidae</taxon>
        <taxon>Aphelininae</taxon>
        <taxon>Eretmocerus</taxon>
    </lineage>
</organism>
<gene>
    <name evidence="1" type="ORF">QAD02_005966</name>
</gene>
<dbReference type="EMBL" id="CM056744">
    <property type="protein sequence ID" value="KAJ8664304.1"/>
    <property type="molecule type" value="Genomic_DNA"/>
</dbReference>